<dbReference type="Proteomes" id="UP000249725">
    <property type="component" value="Unassembled WGS sequence"/>
</dbReference>
<name>A0A328AS83_9CAUL</name>
<dbReference type="PANTHER" id="PTHR30055">
    <property type="entry name" value="HTH-TYPE TRANSCRIPTIONAL REGULATOR RUTR"/>
    <property type="match status" value="1"/>
</dbReference>
<dbReference type="Gene3D" id="1.10.10.60">
    <property type="entry name" value="Homeodomain-like"/>
    <property type="match status" value="1"/>
</dbReference>
<evidence type="ECO:0000256" key="3">
    <source>
        <dbReference type="ARBA" id="ARBA00023163"/>
    </source>
</evidence>
<gene>
    <name evidence="6" type="ORF">DJ018_07855</name>
</gene>
<feature type="DNA-binding region" description="H-T-H motif" evidence="4">
    <location>
        <begin position="54"/>
        <end position="73"/>
    </location>
</feature>
<dbReference type="InterPro" id="IPR001647">
    <property type="entry name" value="HTH_TetR"/>
</dbReference>
<dbReference type="InterPro" id="IPR009057">
    <property type="entry name" value="Homeodomain-like_sf"/>
</dbReference>
<keyword evidence="2 4" id="KW-0238">DNA-binding</keyword>
<sequence length="257" mass="28527">MSSEDSGADHRRSIELLWGRAETGRRGPKPRLSVTEVVAAGVKLADEEGVAAISMRRVAEAVGLSPMALYTYAPSKIELIDLMLDAIWGEMQAPGPELAHWRDRMEFFAKQHWALGRRHPWMLQVGTHRPPLGPNVLAMANTAFGMLDGLGLSGVEIDQLMHLVADYVRGALRTALEADDVERITGITDEQWWQMHEPLLGDLIDRGDFPHLVRVGAEVKTAYRGQNVQLAHFEFGLQRVLDGVEAYIAKRATSGDR</sequence>
<reference evidence="7" key="1">
    <citation type="submission" date="2018-05" db="EMBL/GenBank/DDBJ databases">
        <authorList>
            <person name="Li X."/>
        </authorList>
    </citation>
    <scope>NUCLEOTIDE SEQUENCE [LARGE SCALE GENOMIC DNA]</scope>
    <source>
        <strain evidence="7">YIM 73061</strain>
    </source>
</reference>
<dbReference type="OrthoDB" id="329481at2"/>
<organism evidence="6 7">
    <name type="scientific">Phenylobacterium deserti</name>
    <dbReference type="NCBI Taxonomy" id="1914756"/>
    <lineage>
        <taxon>Bacteria</taxon>
        <taxon>Pseudomonadati</taxon>
        <taxon>Pseudomonadota</taxon>
        <taxon>Alphaproteobacteria</taxon>
        <taxon>Caulobacterales</taxon>
        <taxon>Caulobacteraceae</taxon>
        <taxon>Phenylobacterium</taxon>
    </lineage>
</organism>
<dbReference type="SUPFAM" id="SSF46689">
    <property type="entry name" value="Homeodomain-like"/>
    <property type="match status" value="1"/>
</dbReference>
<comment type="caution">
    <text evidence="6">The sequence shown here is derived from an EMBL/GenBank/DDBJ whole genome shotgun (WGS) entry which is preliminary data.</text>
</comment>
<protein>
    <submittedName>
        <fullName evidence="6">TetR/AcrR family transcriptional regulator</fullName>
    </submittedName>
</protein>
<keyword evidence="1" id="KW-0805">Transcription regulation</keyword>
<dbReference type="GO" id="GO:0003700">
    <property type="term" value="F:DNA-binding transcription factor activity"/>
    <property type="evidence" value="ECO:0007669"/>
    <property type="project" value="TreeGrafter"/>
</dbReference>
<evidence type="ECO:0000313" key="7">
    <source>
        <dbReference type="Proteomes" id="UP000249725"/>
    </source>
</evidence>
<dbReference type="InterPro" id="IPR036271">
    <property type="entry name" value="Tet_transcr_reg_TetR-rel_C_sf"/>
</dbReference>
<dbReference type="RefSeq" id="WP_111514270.1">
    <property type="nucleotide sequence ID" value="NZ_QFYR01000001.1"/>
</dbReference>
<evidence type="ECO:0000313" key="6">
    <source>
        <dbReference type="EMBL" id="RAK57820.1"/>
    </source>
</evidence>
<dbReference type="GO" id="GO:0045892">
    <property type="term" value="P:negative regulation of DNA-templated transcription"/>
    <property type="evidence" value="ECO:0007669"/>
    <property type="project" value="InterPro"/>
</dbReference>
<dbReference type="PANTHER" id="PTHR30055:SF151">
    <property type="entry name" value="TRANSCRIPTIONAL REGULATORY PROTEIN"/>
    <property type="match status" value="1"/>
</dbReference>
<dbReference type="InterPro" id="IPR050109">
    <property type="entry name" value="HTH-type_TetR-like_transc_reg"/>
</dbReference>
<dbReference type="Gene3D" id="1.10.357.10">
    <property type="entry name" value="Tetracycline Repressor, domain 2"/>
    <property type="match status" value="1"/>
</dbReference>
<accession>A0A328AS83</accession>
<dbReference type="PROSITE" id="PS50977">
    <property type="entry name" value="HTH_TETR_2"/>
    <property type="match status" value="1"/>
</dbReference>
<keyword evidence="7" id="KW-1185">Reference proteome</keyword>
<evidence type="ECO:0000256" key="2">
    <source>
        <dbReference type="ARBA" id="ARBA00023125"/>
    </source>
</evidence>
<dbReference type="InterPro" id="IPR004111">
    <property type="entry name" value="Repressor_TetR_C"/>
</dbReference>
<evidence type="ECO:0000259" key="5">
    <source>
        <dbReference type="PROSITE" id="PS50977"/>
    </source>
</evidence>
<dbReference type="EMBL" id="QFYR01000001">
    <property type="protein sequence ID" value="RAK57820.1"/>
    <property type="molecule type" value="Genomic_DNA"/>
</dbReference>
<dbReference type="GO" id="GO:0000976">
    <property type="term" value="F:transcription cis-regulatory region binding"/>
    <property type="evidence" value="ECO:0007669"/>
    <property type="project" value="TreeGrafter"/>
</dbReference>
<dbReference type="AlphaFoldDB" id="A0A328AS83"/>
<proteinExistence type="predicted"/>
<evidence type="ECO:0000256" key="4">
    <source>
        <dbReference type="PROSITE-ProRule" id="PRU00335"/>
    </source>
</evidence>
<evidence type="ECO:0000256" key="1">
    <source>
        <dbReference type="ARBA" id="ARBA00023015"/>
    </source>
</evidence>
<keyword evidence="3" id="KW-0804">Transcription</keyword>
<dbReference type="Pfam" id="PF02909">
    <property type="entry name" value="TetR_C_1"/>
    <property type="match status" value="1"/>
</dbReference>
<feature type="domain" description="HTH tetR-type" evidence="5">
    <location>
        <begin position="31"/>
        <end position="91"/>
    </location>
</feature>
<dbReference type="Pfam" id="PF00440">
    <property type="entry name" value="TetR_N"/>
    <property type="match status" value="1"/>
</dbReference>
<dbReference type="SUPFAM" id="SSF48498">
    <property type="entry name" value="Tetracyclin repressor-like, C-terminal domain"/>
    <property type="match status" value="1"/>
</dbReference>